<accession>A0A2J5HY54</accession>
<proteinExistence type="predicted"/>
<dbReference type="AlphaFoldDB" id="A0A2J5HY54"/>
<feature type="compositionally biased region" description="Low complexity" evidence="1">
    <location>
        <begin position="76"/>
        <end position="87"/>
    </location>
</feature>
<dbReference type="Proteomes" id="UP000235023">
    <property type="component" value="Unassembled WGS sequence"/>
</dbReference>
<feature type="compositionally biased region" description="Basic residues" evidence="1">
    <location>
        <begin position="91"/>
        <end position="101"/>
    </location>
</feature>
<gene>
    <name evidence="2" type="ORF">BDW42DRAFT_82307</name>
</gene>
<dbReference type="EMBL" id="KZ559528">
    <property type="protein sequence ID" value="PLN82312.1"/>
    <property type="molecule type" value="Genomic_DNA"/>
</dbReference>
<keyword evidence="3" id="KW-1185">Reference proteome</keyword>
<sequence>MVCLHNRLSYASWRLRVFRQLFDIHHVSRPLSTSTQRRSAHDRSTDTTTTTTSNSTPQQPGQTQSTSNDANRKPLRPSQLLPQSPLLTHPRLSKTKSHKRAATPEDKDSLRLNPWAQALASPVRMCTLTNARLPRAFFTEWGIVRRASDSEPNAPLHILPTGLLKDDLAASQEQQQTALFPEQAESGTTQRPTPSTTTRNQQAPQSPVFRLAERLPVLTSLTQALNSGVDGEYRNPNLGRLLPNRWKQPYGPMSSRAAARLSWREDMPEFMVERMRAQAARTLQKASRTYKKVDRGRDGVWRTVPLEAHSKSALETALKDLPSVERMECGAVLVMGGHSTAAPAVEKSTLPDAVHLQQTQSRVPVFDLSVLLSEAELEELRRSDARFQSPALFFRPADKTTMDTLLTLWKLKNFLRE</sequence>
<name>A0A2J5HY54_9EURO</name>
<evidence type="ECO:0000256" key="1">
    <source>
        <dbReference type="SAM" id="MobiDB-lite"/>
    </source>
</evidence>
<feature type="region of interest" description="Disordered" evidence="1">
    <location>
        <begin position="169"/>
        <end position="207"/>
    </location>
</feature>
<feature type="region of interest" description="Disordered" evidence="1">
    <location>
        <begin position="30"/>
        <end position="109"/>
    </location>
</feature>
<reference evidence="3" key="1">
    <citation type="submission" date="2017-12" db="EMBL/GenBank/DDBJ databases">
        <authorList>
            <consortium name="DOE Joint Genome Institute"/>
            <person name="Mondo S.J."/>
            <person name="Kjaerbolling I."/>
            <person name="Vesth T.C."/>
            <person name="Frisvad J.C."/>
            <person name="Nybo J.L."/>
            <person name="Theobald S."/>
            <person name="Kuo A."/>
            <person name="Bowyer P."/>
            <person name="Matsuda Y."/>
            <person name="Lyhne E.K."/>
            <person name="Kogle M.E."/>
            <person name="Clum A."/>
            <person name="Lipzen A."/>
            <person name="Salamov A."/>
            <person name="Ngan C.Y."/>
            <person name="Daum C."/>
            <person name="Chiniquy J."/>
            <person name="Barry K."/>
            <person name="LaButti K."/>
            <person name="Haridas S."/>
            <person name="Simmons B.A."/>
            <person name="Magnuson J.K."/>
            <person name="Mortensen U.H."/>
            <person name="Larsen T.O."/>
            <person name="Grigoriev I.V."/>
            <person name="Baker S.E."/>
            <person name="Andersen M.R."/>
            <person name="Nordberg H.P."/>
            <person name="Cantor M.N."/>
            <person name="Hua S.X."/>
        </authorList>
    </citation>
    <scope>NUCLEOTIDE SEQUENCE [LARGE SCALE GENOMIC DNA]</scope>
    <source>
        <strain evidence="3">IBT 19404</strain>
    </source>
</reference>
<feature type="compositionally biased region" description="Low complexity" evidence="1">
    <location>
        <begin position="188"/>
        <end position="202"/>
    </location>
</feature>
<dbReference type="OrthoDB" id="3363286at2759"/>
<organism evidence="2 3">
    <name type="scientific">Aspergillus taichungensis</name>
    <dbReference type="NCBI Taxonomy" id="482145"/>
    <lineage>
        <taxon>Eukaryota</taxon>
        <taxon>Fungi</taxon>
        <taxon>Dikarya</taxon>
        <taxon>Ascomycota</taxon>
        <taxon>Pezizomycotina</taxon>
        <taxon>Eurotiomycetes</taxon>
        <taxon>Eurotiomycetidae</taxon>
        <taxon>Eurotiales</taxon>
        <taxon>Aspergillaceae</taxon>
        <taxon>Aspergillus</taxon>
        <taxon>Aspergillus subgen. Circumdati</taxon>
    </lineage>
</organism>
<feature type="compositionally biased region" description="Low complexity" evidence="1">
    <location>
        <begin position="46"/>
        <end position="68"/>
    </location>
</feature>
<evidence type="ECO:0000313" key="3">
    <source>
        <dbReference type="Proteomes" id="UP000235023"/>
    </source>
</evidence>
<protein>
    <submittedName>
        <fullName evidence="2">Uncharacterized protein</fullName>
    </submittedName>
</protein>
<evidence type="ECO:0000313" key="2">
    <source>
        <dbReference type="EMBL" id="PLN82312.1"/>
    </source>
</evidence>